<comment type="caution">
    <text evidence="2">The sequence shown here is derived from an EMBL/GenBank/DDBJ whole genome shotgun (WGS) entry which is preliminary data.</text>
</comment>
<keyword evidence="3" id="KW-1185">Reference proteome</keyword>
<accession>A0A484FZ02</accession>
<protein>
    <submittedName>
        <fullName evidence="2">Uncharacterized protein</fullName>
    </submittedName>
</protein>
<evidence type="ECO:0000313" key="3">
    <source>
        <dbReference type="Proteomes" id="UP000014480"/>
    </source>
</evidence>
<dbReference type="AlphaFoldDB" id="A0A484FZ02"/>
<dbReference type="Proteomes" id="UP000014480">
    <property type="component" value="Unassembled WGS sequence"/>
</dbReference>
<reference evidence="3" key="1">
    <citation type="journal article" date="2013" name="New Phytol.">
        <title>Comparative genomic and transcriptomic analyses reveal the hemibiotrophic stage shift of Colletotrichum fungi.</title>
        <authorList>
            <person name="Gan P."/>
            <person name="Ikeda K."/>
            <person name="Irieda H."/>
            <person name="Narusaka M."/>
            <person name="O'Connell R.J."/>
            <person name="Narusaka Y."/>
            <person name="Takano Y."/>
            <person name="Kubo Y."/>
            <person name="Shirasu K."/>
        </authorList>
    </citation>
    <scope>NUCLEOTIDE SEQUENCE [LARGE SCALE GENOMIC DNA]</scope>
    <source>
        <strain evidence="3">104-T / ATCC 96160 / CBS 514.97 / LARS 414 / MAFF 240422</strain>
    </source>
</reference>
<evidence type="ECO:0000256" key="1">
    <source>
        <dbReference type="SAM" id="MobiDB-lite"/>
    </source>
</evidence>
<sequence length="74" mass="8183">MVPLVKLMLRGDLPLAVSAAEQPPKTDRHLSTIVVTMDLGMMFKTIVYCHQPVLSPKESLSPHPQKSGRELEMG</sequence>
<name>A0A484FZ02_COLOR</name>
<evidence type="ECO:0000313" key="2">
    <source>
        <dbReference type="EMBL" id="TDZ23040.1"/>
    </source>
</evidence>
<reference evidence="3" key="2">
    <citation type="journal article" date="2019" name="Mol. Plant Microbe Interact.">
        <title>Genome sequence resources for four phytopathogenic fungi from the Colletotrichum orbiculare species complex.</title>
        <authorList>
            <person name="Gan P."/>
            <person name="Tsushima A."/>
            <person name="Narusaka M."/>
            <person name="Narusaka Y."/>
            <person name="Takano Y."/>
            <person name="Kubo Y."/>
            <person name="Shirasu K."/>
        </authorList>
    </citation>
    <scope>GENOME REANNOTATION</scope>
    <source>
        <strain evidence="3">104-T / ATCC 96160 / CBS 514.97 / LARS 414 / MAFF 240422</strain>
    </source>
</reference>
<gene>
    <name evidence="2" type="ORF">Cob_v004031</name>
</gene>
<proteinExistence type="predicted"/>
<organism evidence="2 3">
    <name type="scientific">Colletotrichum orbiculare (strain 104-T / ATCC 96160 / CBS 514.97 / LARS 414 / MAFF 240422)</name>
    <name type="common">Cucumber anthracnose fungus</name>
    <name type="synonym">Colletotrichum lagenarium</name>
    <dbReference type="NCBI Taxonomy" id="1213857"/>
    <lineage>
        <taxon>Eukaryota</taxon>
        <taxon>Fungi</taxon>
        <taxon>Dikarya</taxon>
        <taxon>Ascomycota</taxon>
        <taxon>Pezizomycotina</taxon>
        <taxon>Sordariomycetes</taxon>
        <taxon>Hypocreomycetidae</taxon>
        <taxon>Glomerellales</taxon>
        <taxon>Glomerellaceae</taxon>
        <taxon>Colletotrichum</taxon>
        <taxon>Colletotrichum orbiculare species complex</taxon>
    </lineage>
</organism>
<feature type="region of interest" description="Disordered" evidence="1">
    <location>
        <begin position="55"/>
        <end position="74"/>
    </location>
</feature>
<dbReference type="EMBL" id="AMCV02000007">
    <property type="protein sequence ID" value="TDZ23040.1"/>
    <property type="molecule type" value="Genomic_DNA"/>
</dbReference>